<evidence type="ECO:0000313" key="2">
    <source>
        <dbReference type="Proteomes" id="UP001303647"/>
    </source>
</evidence>
<gene>
    <name evidence="1" type="ORF">C7999DRAFT_35886</name>
</gene>
<organism evidence="1 2">
    <name type="scientific">Corynascus novoguineensis</name>
    <dbReference type="NCBI Taxonomy" id="1126955"/>
    <lineage>
        <taxon>Eukaryota</taxon>
        <taxon>Fungi</taxon>
        <taxon>Dikarya</taxon>
        <taxon>Ascomycota</taxon>
        <taxon>Pezizomycotina</taxon>
        <taxon>Sordariomycetes</taxon>
        <taxon>Sordariomycetidae</taxon>
        <taxon>Sordariales</taxon>
        <taxon>Chaetomiaceae</taxon>
        <taxon>Corynascus</taxon>
    </lineage>
</organism>
<keyword evidence="2" id="KW-1185">Reference proteome</keyword>
<dbReference type="Proteomes" id="UP001303647">
    <property type="component" value="Unassembled WGS sequence"/>
</dbReference>
<comment type="caution">
    <text evidence="1">The sequence shown here is derived from an EMBL/GenBank/DDBJ whole genome shotgun (WGS) entry which is preliminary data.</text>
</comment>
<dbReference type="EMBL" id="MU857782">
    <property type="protein sequence ID" value="KAK4243779.1"/>
    <property type="molecule type" value="Genomic_DNA"/>
</dbReference>
<sequence>MKAKVERGPIPAIWPRTYVDALKTYTYFVHGLRETHPDTEFEELLRRLVAEVGAESVVPERGNYQQITHLFDYILTLDIDRCNRGHGVTVAHIGPHLPGRQAQNLQPSPVSSFQKTNIINNVHHICPLLLHMVFAHDPADPDIAEAIRKNPWIEEGTCHFPAVLLTWHFDAFHIHRLPVRMSPLRVAENVKDFYSQVMAQQRHIYREILNRQPALRVNNCYDGRRLLEQTNTAPAASRPTPLPVCITVPSDLLTPSAIYLKLSSGATVEYGILVPARECHGEHQDYRTIQLIGANLRKVFTIITHMRLPQTPADDFQAAYDQACTIIRATLEIIKQP</sequence>
<proteinExistence type="predicted"/>
<dbReference type="AlphaFoldDB" id="A0AAN7CKK0"/>
<protein>
    <submittedName>
        <fullName evidence="1">Uncharacterized protein</fullName>
    </submittedName>
</protein>
<accession>A0AAN7CKK0</accession>
<reference evidence="1" key="1">
    <citation type="journal article" date="2023" name="Mol. Phylogenet. Evol.">
        <title>Genome-scale phylogeny and comparative genomics of the fungal order Sordariales.</title>
        <authorList>
            <person name="Hensen N."/>
            <person name="Bonometti L."/>
            <person name="Westerberg I."/>
            <person name="Brannstrom I.O."/>
            <person name="Guillou S."/>
            <person name="Cros-Aarteil S."/>
            <person name="Calhoun S."/>
            <person name="Haridas S."/>
            <person name="Kuo A."/>
            <person name="Mondo S."/>
            <person name="Pangilinan J."/>
            <person name="Riley R."/>
            <person name="LaButti K."/>
            <person name="Andreopoulos B."/>
            <person name="Lipzen A."/>
            <person name="Chen C."/>
            <person name="Yan M."/>
            <person name="Daum C."/>
            <person name="Ng V."/>
            <person name="Clum A."/>
            <person name="Steindorff A."/>
            <person name="Ohm R.A."/>
            <person name="Martin F."/>
            <person name="Silar P."/>
            <person name="Natvig D.O."/>
            <person name="Lalanne C."/>
            <person name="Gautier V."/>
            <person name="Ament-Velasquez S.L."/>
            <person name="Kruys A."/>
            <person name="Hutchinson M.I."/>
            <person name="Powell A.J."/>
            <person name="Barry K."/>
            <person name="Miller A.N."/>
            <person name="Grigoriev I.V."/>
            <person name="Debuchy R."/>
            <person name="Gladieux P."/>
            <person name="Hiltunen Thoren M."/>
            <person name="Johannesson H."/>
        </authorList>
    </citation>
    <scope>NUCLEOTIDE SEQUENCE</scope>
    <source>
        <strain evidence="1">CBS 359.72</strain>
    </source>
</reference>
<evidence type="ECO:0000313" key="1">
    <source>
        <dbReference type="EMBL" id="KAK4243779.1"/>
    </source>
</evidence>
<reference evidence="1" key="2">
    <citation type="submission" date="2023-05" db="EMBL/GenBank/DDBJ databases">
        <authorList>
            <consortium name="Lawrence Berkeley National Laboratory"/>
            <person name="Steindorff A."/>
            <person name="Hensen N."/>
            <person name="Bonometti L."/>
            <person name="Westerberg I."/>
            <person name="Brannstrom I.O."/>
            <person name="Guillou S."/>
            <person name="Cros-Aarteil S."/>
            <person name="Calhoun S."/>
            <person name="Haridas S."/>
            <person name="Kuo A."/>
            <person name="Mondo S."/>
            <person name="Pangilinan J."/>
            <person name="Riley R."/>
            <person name="Labutti K."/>
            <person name="Andreopoulos B."/>
            <person name="Lipzen A."/>
            <person name="Chen C."/>
            <person name="Yanf M."/>
            <person name="Daum C."/>
            <person name="Ng V."/>
            <person name="Clum A."/>
            <person name="Ohm R."/>
            <person name="Martin F."/>
            <person name="Silar P."/>
            <person name="Natvig D."/>
            <person name="Lalanne C."/>
            <person name="Gautier V."/>
            <person name="Ament-Velasquez S.L."/>
            <person name="Kruys A."/>
            <person name="Hutchinson M.I."/>
            <person name="Powell A.J."/>
            <person name="Barry K."/>
            <person name="Miller A.N."/>
            <person name="Grigoriev I.V."/>
            <person name="Debuchy R."/>
            <person name="Gladieux P."/>
            <person name="Thoren M.H."/>
            <person name="Johannesson H."/>
        </authorList>
    </citation>
    <scope>NUCLEOTIDE SEQUENCE</scope>
    <source>
        <strain evidence="1">CBS 359.72</strain>
    </source>
</reference>
<name>A0AAN7CKK0_9PEZI</name>